<keyword evidence="1" id="KW-0732">Signal</keyword>
<dbReference type="OrthoDB" id="190201at2759"/>
<evidence type="ECO:0000256" key="1">
    <source>
        <dbReference type="SAM" id="SignalP"/>
    </source>
</evidence>
<evidence type="ECO:0000259" key="2">
    <source>
        <dbReference type="Pfam" id="PF12697"/>
    </source>
</evidence>
<gene>
    <name evidence="3" type="ORF">B0T10DRAFT_574928</name>
</gene>
<reference evidence="3 4" key="1">
    <citation type="journal article" date="2021" name="Nat. Commun.">
        <title>Genetic determinants of endophytism in the Arabidopsis root mycobiome.</title>
        <authorList>
            <person name="Mesny F."/>
            <person name="Miyauchi S."/>
            <person name="Thiergart T."/>
            <person name="Pickel B."/>
            <person name="Atanasova L."/>
            <person name="Karlsson M."/>
            <person name="Huettel B."/>
            <person name="Barry K.W."/>
            <person name="Haridas S."/>
            <person name="Chen C."/>
            <person name="Bauer D."/>
            <person name="Andreopoulos W."/>
            <person name="Pangilinan J."/>
            <person name="LaButti K."/>
            <person name="Riley R."/>
            <person name="Lipzen A."/>
            <person name="Clum A."/>
            <person name="Drula E."/>
            <person name="Henrissat B."/>
            <person name="Kohler A."/>
            <person name="Grigoriev I.V."/>
            <person name="Martin F.M."/>
            <person name="Hacquard S."/>
        </authorList>
    </citation>
    <scope>NUCLEOTIDE SEQUENCE [LARGE SCALE GENOMIC DNA]</scope>
    <source>
        <strain evidence="3 4">MPI-CAGE-CH-0241</strain>
    </source>
</reference>
<dbReference type="InterPro" id="IPR029058">
    <property type="entry name" value="AB_hydrolase_fold"/>
</dbReference>
<name>A0A9P8W1G6_9HYPO</name>
<organism evidence="3 4">
    <name type="scientific">Thelonectria olida</name>
    <dbReference type="NCBI Taxonomy" id="1576542"/>
    <lineage>
        <taxon>Eukaryota</taxon>
        <taxon>Fungi</taxon>
        <taxon>Dikarya</taxon>
        <taxon>Ascomycota</taxon>
        <taxon>Pezizomycotina</taxon>
        <taxon>Sordariomycetes</taxon>
        <taxon>Hypocreomycetidae</taxon>
        <taxon>Hypocreales</taxon>
        <taxon>Nectriaceae</taxon>
        <taxon>Thelonectria</taxon>
    </lineage>
</organism>
<dbReference type="SUPFAM" id="SSF53474">
    <property type="entry name" value="alpha/beta-Hydrolases"/>
    <property type="match status" value="1"/>
</dbReference>
<protein>
    <recommendedName>
        <fullName evidence="2">AB hydrolase-1 domain-containing protein</fullName>
    </recommendedName>
</protein>
<dbReference type="Proteomes" id="UP000777438">
    <property type="component" value="Unassembled WGS sequence"/>
</dbReference>
<comment type="caution">
    <text evidence="3">The sequence shown here is derived from an EMBL/GenBank/DDBJ whole genome shotgun (WGS) entry which is preliminary data.</text>
</comment>
<feature type="chain" id="PRO_5040433011" description="AB hydrolase-1 domain-containing protein" evidence="1">
    <location>
        <begin position="21"/>
        <end position="396"/>
    </location>
</feature>
<dbReference type="EMBL" id="JAGPYM010000014">
    <property type="protein sequence ID" value="KAH6887759.1"/>
    <property type="molecule type" value="Genomic_DNA"/>
</dbReference>
<keyword evidence="4" id="KW-1185">Reference proteome</keyword>
<proteinExistence type="predicted"/>
<accession>A0A9P8W1G6</accession>
<sequence>MGKLLQCLSLGLFSLLPALATPTASVKHCVQLDVPVTVSANNTRFDTPRVDSTIDAVGWIWDTYTWSRQNRTRGPVIPIHRTFTIAAELCVPSQGKKAHILQLATHGALYDKRYWDVQVKPQEYSYVDAAIRQGYSILTYDRLGNGGSTKPDGYDVVQLPTEVEILKELTNLARSGKLVKSSKIKGRGSPSSLVRNYKPSKIVHVGHSFGSFTTAELLKSYGKISDGAILTGYVIVTNPNVPRTQASTFGYEFARENDPERFADRGSGYIVQGTESSVQQIFLGKGDWFEPELLKYSEKVKQTSTVGEMLSATLVGGGAAQSFTGPIQFFVGEYDFPICGGDCKNSYDIKVIEDLYPKAAHRAVYLQPDTGHGLTVSKNATAGYQAMFSYLEAHGL</sequence>
<feature type="signal peptide" evidence="1">
    <location>
        <begin position="1"/>
        <end position="20"/>
    </location>
</feature>
<dbReference type="Pfam" id="PF12697">
    <property type="entry name" value="Abhydrolase_6"/>
    <property type="match status" value="1"/>
</dbReference>
<dbReference type="Gene3D" id="3.40.50.1820">
    <property type="entry name" value="alpha/beta hydrolase"/>
    <property type="match status" value="1"/>
</dbReference>
<dbReference type="InterPro" id="IPR000073">
    <property type="entry name" value="AB_hydrolase_1"/>
</dbReference>
<evidence type="ECO:0000313" key="4">
    <source>
        <dbReference type="Proteomes" id="UP000777438"/>
    </source>
</evidence>
<evidence type="ECO:0000313" key="3">
    <source>
        <dbReference type="EMBL" id="KAH6887759.1"/>
    </source>
</evidence>
<feature type="domain" description="AB hydrolase-1" evidence="2">
    <location>
        <begin position="106"/>
        <end position="374"/>
    </location>
</feature>
<dbReference type="AlphaFoldDB" id="A0A9P8W1G6"/>